<dbReference type="AlphaFoldDB" id="A0A8J3EM94"/>
<keyword evidence="3" id="KW-1185">Reference proteome</keyword>
<dbReference type="InterPro" id="IPR032820">
    <property type="entry name" value="ATPase_put"/>
</dbReference>
<protein>
    <recommendedName>
        <fullName evidence="4">AtpZ/AtpI family protein</fullName>
    </recommendedName>
</protein>
<feature type="transmembrane region" description="Helical" evidence="1">
    <location>
        <begin position="12"/>
        <end position="33"/>
    </location>
</feature>
<dbReference type="Proteomes" id="UP000656813">
    <property type="component" value="Unassembled WGS sequence"/>
</dbReference>
<dbReference type="Pfam" id="PF09527">
    <property type="entry name" value="ATPase_gene1"/>
    <property type="match status" value="1"/>
</dbReference>
<evidence type="ECO:0000256" key="1">
    <source>
        <dbReference type="SAM" id="Phobius"/>
    </source>
</evidence>
<evidence type="ECO:0000313" key="3">
    <source>
        <dbReference type="Proteomes" id="UP000656813"/>
    </source>
</evidence>
<keyword evidence="1" id="KW-0472">Membrane</keyword>
<gene>
    <name evidence="2" type="ORF">GCM10007096_26290</name>
</gene>
<accession>A0A8J3EM94</accession>
<sequence length="72" mass="7877">MKKDTDNPWQTVGLVGTLGLEILAFILGGVFLGRYMDDQFDTAPMWLAIGILAGLILGLISAVFTLKTFMKE</sequence>
<keyword evidence="1" id="KW-1133">Transmembrane helix</keyword>
<dbReference type="RefSeq" id="WP_188497834.1">
    <property type="nucleotide sequence ID" value="NZ_BMFV01000020.1"/>
</dbReference>
<evidence type="ECO:0008006" key="4">
    <source>
        <dbReference type="Google" id="ProtNLM"/>
    </source>
</evidence>
<reference evidence="2" key="2">
    <citation type="submission" date="2020-09" db="EMBL/GenBank/DDBJ databases">
        <authorList>
            <person name="Sun Q."/>
            <person name="Zhou Y."/>
        </authorList>
    </citation>
    <scope>NUCLEOTIDE SEQUENCE</scope>
    <source>
        <strain evidence="2">CGMCC 1.12777</strain>
    </source>
</reference>
<reference evidence="2" key="1">
    <citation type="journal article" date="2014" name="Int. J. Syst. Evol. Microbiol.">
        <title>Complete genome sequence of Corynebacterium casei LMG S-19264T (=DSM 44701T), isolated from a smear-ripened cheese.</title>
        <authorList>
            <consortium name="US DOE Joint Genome Institute (JGI-PGF)"/>
            <person name="Walter F."/>
            <person name="Albersmeier A."/>
            <person name="Kalinowski J."/>
            <person name="Ruckert C."/>
        </authorList>
    </citation>
    <scope>NUCLEOTIDE SEQUENCE</scope>
    <source>
        <strain evidence="2">CGMCC 1.12777</strain>
    </source>
</reference>
<evidence type="ECO:0000313" key="2">
    <source>
        <dbReference type="EMBL" id="GGH84069.1"/>
    </source>
</evidence>
<keyword evidence="1" id="KW-0812">Transmembrane</keyword>
<organism evidence="2 3">
    <name type="scientific">Pullulanibacillus pueri</name>
    <dbReference type="NCBI Taxonomy" id="1437324"/>
    <lineage>
        <taxon>Bacteria</taxon>
        <taxon>Bacillati</taxon>
        <taxon>Bacillota</taxon>
        <taxon>Bacilli</taxon>
        <taxon>Bacillales</taxon>
        <taxon>Sporolactobacillaceae</taxon>
        <taxon>Pullulanibacillus</taxon>
    </lineage>
</organism>
<feature type="transmembrane region" description="Helical" evidence="1">
    <location>
        <begin position="45"/>
        <end position="66"/>
    </location>
</feature>
<proteinExistence type="predicted"/>
<name>A0A8J3EM94_9BACL</name>
<dbReference type="EMBL" id="BMFV01000020">
    <property type="protein sequence ID" value="GGH84069.1"/>
    <property type="molecule type" value="Genomic_DNA"/>
</dbReference>
<comment type="caution">
    <text evidence="2">The sequence shown here is derived from an EMBL/GenBank/DDBJ whole genome shotgun (WGS) entry which is preliminary data.</text>
</comment>